<keyword evidence="4" id="KW-0408">Iron</keyword>
<keyword evidence="5" id="KW-0411">Iron-sulfur</keyword>
<dbReference type="RefSeq" id="WP_135549703.1">
    <property type="nucleotide sequence ID" value="NZ_SPQQ01000007.1"/>
</dbReference>
<dbReference type="PANTHER" id="PTHR43273:SF8">
    <property type="entry name" value="RADICAL SAM DOMAIN PROTEIN"/>
    <property type="match status" value="1"/>
</dbReference>
<dbReference type="InterPro" id="IPR023885">
    <property type="entry name" value="4Fe4S-binding_SPASM_dom"/>
</dbReference>
<dbReference type="GO" id="GO:0046872">
    <property type="term" value="F:metal ion binding"/>
    <property type="evidence" value="ECO:0007669"/>
    <property type="project" value="UniProtKB-KW"/>
</dbReference>
<dbReference type="EMBL" id="SPQQ01000007">
    <property type="protein sequence ID" value="TGE36585.1"/>
    <property type="molecule type" value="Genomic_DNA"/>
</dbReference>
<sequence>MDKKNIMPFHLFHYQGNHYVINIETMSTRSVDEITIRALNTISTEPEMLLTSGMEEDLKKLGLISDVKEKSTKTPQKEPFPIINMKLFLTQSCNLKCIYCYGDGGEYGAGGSSMQEKTAFQAVEWLLEQSGKMKRLYIGFLGGEPFLKFPLMKAIVEYAEKRVQEMGKEVDFDVITNGTLLDDEKITFIKEHQVSVMISFDGPKEVQDTQRPYANGEGSYDSTVPKLKKLFAALPDTPGHAVIVGNTDPRLVKDALQEIGFAEVSITLASKSLFTGESDRAKSERDTQSLLQTLEQESETWLRLTQNRDSEALKSLMVKSGLYRGLISLLHNSKRRYACGAGRGLVGVSSAGDVYLCHRFVGRDEYKLGSIFAKELNREEYQKSPTIDSAVCSVCFAKYYCAGGCKHDNASSCGSTTTPSEDMCRLSRRELELAATIICRLDPEDQAFLVGQRIITPKPCPLDF</sequence>
<dbReference type="OrthoDB" id="9808591at2"/>
<evidence type="ECO:0000256" key="1">
    <source>
        <dbReference type="ARBA" id="ARBA00001966"/>
    </source>
</evidence>
<dbReference type="SUPFAM" id="SSF102114">
    <property type="entry name" value="Radical SAM enzymes"/>
    <property type="match status" value="1"/>
</dbReference>
<evidence type="ECO:0000259" key="6">
    <source>
        <dbReference type="PROSITE" id="PS51918"/>
    </source>
</evidence>
<dbReference type="Proteomes" id="UP000298460">
    <property type="component" value="Unassembled WGS sequence"/>
</dbReference>
<evidence type="ECO:0000256" key="5">
    <source>
        <dbReference type="ARBA" id="ARBA00023014"/>
    </source>
</evidence>
<organism evidence="7 8">
    <name type="scientific">Desulfosporosinus fructosivorans</name>
    <dbReference type="NCBI Taxonomy" id="2018669"/>
    <lineage>
        <taxon>Bacteria</taxon>
        <taxon>Bacillati</taxon>
        <taxon>Bacillota</taxon>
        <taxon>Clostridia</taxon>
        <taxon>Eubacteriales</taxon>
        <taxon>Desulfitobacteriaceae</taxon>
        <taxon>Desulfosporosinus</taxon>
    </lineage>
</organism>
<dbReference type="AlphaFoldDB" id="A0A4Z0R2K2"/>
<evidence type="ECO:0000256" key="4">
    <source>
        <dbReference type="ARBA" id="ARBA00023004"/>
    </source>
</evidence>
<keyword evidence="8" id="KW-1185">Reference proteome</keyword>
<dbReference type="NCBIfam" id="TIGR04064">
    <property type="entry name" value="rSAM_nif11"/>
    <property type="match status" value="1"/>
</dbReference>
<evidence type="ECO:0000313" key="8">
    <source>
        <dbReference type="Proteomes" id="UP000298460"/>
    </source>
</evidence>
<evidence type="ECO:0000256" key="2">
    <source>
        <dbReference type="ARBA" id="ARBA00022691"/>
    </source>
</evidence>
<protein>
    <submittedName>
        <fullName evidence="7">Nif11-like peptide radical SAM maturase</fullName>
    </submittedName>
</protein>
<keyword evidence="3" id="KW-0479">Metal-binding</keyword>
<dbReference type="GO" id="GO:0051536">
    <property type="term" value="F:iron-sulfur cluster binding"/>
    <property type="evidence" value="ECO:0007669"/>
    <property type="project" value="UniProtKB-KW"/>
</dbReference>
<dbReference type="InterPro" id="IPR007197">
    <property type="entry name" value="rSAM"/>
</dbReference>
<dbReference type="SFLD" id="SFLDS00029">
    <property type="entry name" value="Radical_SAM"/>
    <property type="match status" value="1"/>
</dbReference>
<evidence type="ECO:0000256" key="3">
    <source>
        <dbReference type="ARBA" id="ARBA00022723"/>
    </source>
</evidence>
<dbReference type="InterPro" id="IPR024016">
    <property type="entry name" value="CHP04064_rSAM"/>
</dbReference>
<dbReference type="GO" id="GO:0016491">
    <property type="term" value="F:oxidoreductase activity"/>
    <property type="evidence" value="ECO:0007669"/>
    <property type="project" value="InterPro"/>
</dbReference>
<proteinExistence type="predicted"/>
<dbReference type="PROSITE" id="PS51918">
    <property type="entry name" value="RADICAL_SAM"/>
    <property type="match status" value="1"/>
</dbReference>
<gene>
    <name evidence="7" type="primary">nlpM</name>
    <name evidence="7" type="ORF">E4K67_19280</name>
</gene>
<feature type="domain" description="Radical SAM core" evidence="6">
    <location>
        <begin position="77"/>
        <end position="303"/>
    </location>
</feature>
<comment type="caution">
    <text evidence="7">The sequence shown here is derived from an EMBL/GenBank/DDBJ whole genome shotgun (WGS) entry which is preliminary data.</text>
</comment>
<dbReference type="Pfam" id="PF04055">
    <property type="entry name" value="Radical_SAM"/>
    <property type="match status" value="1"/>
</dbReference>
<evidence type="ECO:0000313" key="7">
    <source>
        <dbReference type="EMBL" id="TGE36585.1"/>
    </source>
</evidence>
<dbReference type="InterPro" id="IPR013785">
    <property type="entry name" value="Aldolase_TIM"/>
</dbReference>
<name>A0A4Z0R2K2_9FIRM</name>
<dbReference type="SFLD" id="SFLDG01386">
    <property type="entry name" value="main_SPASM_domain-containing"/>
    <property type="match status" value="1"/>
</dbReference>
<keyword evidence="2" id="KW-0949">S-adenosyl-L-methionine</keyword>
<dbReference type="InterPro" id="IPR058240">
    <property type="entry name" value="rSAM_sf"/>
</dbReference>
<dbReference type="SFLD" id="SFLDG01067">
    <property type="entry name" value="SPASM/twitch_domain_containing"/>
    <property type="match status" value="1"/>
</dbReference>
<dbReference type="SFLD" id="SFLDG01384">
    <property type="entry name" value="thioether_bond_formation_requi"/>
    <property type="match status" value="1"/>
</dbReference>
<dbReference type="InterPro" id="IPR023867">
    <property type="entry name" value="Sulphatase_maturase_rSAM"/>
</dbReference>
<dbReference type="Gene3D" id="3.20.20.70">
    <property type="entry name" value="Aldolase class I"/>
    <property type="match status" value="1"/>
</dbReference>
<reference evidence="7 8" key="1">
    <citation type="submission" date="2019-03" db="EMBL/GenBank/DDBJ databases">
        <title>Draft Genome Sequence of Desulfosporosinus fructosivorans Strain 63.6F, Isolated from Marine Sediment in the Baltic Sea.</title>
        <authorList>
            <person name="Hausmann B."/>
            <person name="Vandieken V."/>
            <person name="Pjevac P."/>
            <person name="Schreck K."/>
            <person name="Herbold C.W."/>
            <person name="Loy A."/>
        </authorList>
    </citation>
    <scope>NUCLEOTIDE SEQUENCE [LARGE SCALE GENOMIC DNA]</scope>
    <source>
        <strain evidence="7 8">63.6F</strain>
    </source>
</reference>
<comment type="cofactor">
    <cofactor evidence="1">
        <name>[4Fe-4S] cluster</name>
        <dbReference type="ChEBI" id="CHEBI:49883"/>
    </cofactor>
</comment>
<dbReference type="PANTHER" id="PTHR43273">
    <property type="entry name" value="ANAEROBIC SULFATASE-MATURATING ENZYME HOMOLOG ASLB-RELATED"/>
    <property type="match status" value="1"/>
</dbReference>
<accession>A0A4Z0R2K2</accession>
<dbReference type="CDD" id="cd01335">
    <property type="entry name" value="Radical_SAM"/>
    <property type="match status" value="1"/>
</dbReference>
<dbReference type="NCBIfam" id="TIGR04085">
    <property type="entry name" value="rSAM_more_4Fe4S"/>
    <property type="match status" value="1"/>
</dbReference>